<protein>
    <submittedName>
        <fullName evidence="2">Uncharacterized protein</fullName>
    </submittedName>
</protein>
<organism evidence="2">
    <name type="scientific">Utricularia reniformis</name>
    <dbReference type="NCBI Taxonomy" id="192314"/>
    <lineage>
        <taxon>Eukaryota</taxon>
        <taxon>Viridiplantae</taxon>
        <taxon>Streptophyta</taxon>
        <taxon>Embryophyta</taxon>
        <taxon>Tracheophyta</taxon>
        <taxon>Spermatophyta</taxon>
        <taxon>Magnoliopsida</taxon>
        <taxon>eudicotyledons</taxon>
        <taxon>Gunneridae</taxon>
        <taxon>Pentapetalae</taxon>
        <taxon>asterids</taxon>
        <taxon>lamiids</taxon>
        <taxon>Lamiales</taxon>
        <taxon>Lentibulariaceae</taxon>
        <taxon>Utricularia</taxon>
    </lineage>
</organism>
<name>A0A1Y0B3N6_9LAMI</name>
<reference evidence="2" key="1">
    <citation type="submission" date="2017-03" db="EMBL/GenBank/DDBJ databases">
        <title>The mitochondrial genome of the carnivorous plant Utricularia reniformis (Lentibulariaceae): structure, comparative analysis and evolutionary landmarks.</title>
        <authorList>
            <person name="Silva S.R."/>
            <person name="Alvarenga D.O."/>
            <person name="Michael T.P."/>
            <person name="Miranda V.F.O."/>
            <person name="Varani A.M."/>
        </authorList>
    </citation>
    <scope>NUCLEOTIDE SEQUENCE</scope>
</reference>
<evidence type="ECO:0000256" key="1">
    <source>
        <dbReference type="SAM" id="MobiDB-lite"/>
    </source>
</evidence>
<dbReference type="AlphaFoldDB" id="A0A1Y0B3N6"/>
<dbReference type="EMBL" id="KY774314">
    <property type="protein sequence ID" value="ART32065.1"/>
    <property type="molecule type" value="Genomic_DNA"/>
</dbReference>
<proteinExistence type="predicted"/>
<geneLocation type="mitochondrion" evidence="2"/>
<sequence length="40" mass="4727">MKQRTSCSNSGRRAPTMPHYEKCMRKRREQAAPVQQTDFD</sequence>
<gene>
    <name evidence="2" type="ORF">AEK19_MT1897</name>
</gene>
<evidence type="ECO:0000313" key="2">
    <source>
        <dbReference type="EMBL" id="ART32065.1"/>
    </source>
</evidence>
<accession>A0A1Y0B3N6</accession>
<keyword evidence="2" id="KW-0496">Mitochondrion</keyword>
<feature type="region of interest" description="Disordered" evidence="1">
    <location>
        <begin position="1"/>
        <end position="40"/>
    </location>
</feature>
<feature type="compositionally biased region" description="Polar residues" evidence="1">
    <location>
        <begin position="1"/>
        <end position="11"/>
    </location>
</feature>